<dbReference type="InterPro" id="IPR050791">
    <property type="entry name" value="Aldo-Keto_reductase"/>
</dbReference>
<feature type="domain" description="NADP-dependent oxidoreductase" evidence="3">
    <location>
        <begin position="35"/>
        <end position="317"/>
    </location>
</feature>
<feature type="region of interest" description="Disordered" evidence="2">
    <location>
        <begin position="1"/>
        <end position="27"/>
    </location>
</feature>
<dbReference type="SUPFAM" id="SSF51430">
    <property type="entry name" value="NAD(P)-linked oxidoreductase"/>
    <property type="match status" value="1"/>
</dbReference>
<reference evidence="6 7" key="1">
    <citation type="submission" date="2018-11" db="EMBL/GenBank/DDBJ databases">
        <title>Sequencing the genomes of 1000 actinobacteria strains.</title>
        <authorList>
            <person name="Klenk H.-P."/>
        </authorList>
    </citation>
    <scope>NUCLEOTIDE SEQUENCE [LARGE SCALE GENOMIC DNA]</scope>
    <source>
        <strain evidence="4 7">DSM 44780</strain>
        <strain evidence="5 6">DSM 44781</strain>
    </source>
</reference>
<accession>A0A8G1X7S5</accession>
<evidence type="ECO:0000313" key="4">
    <source>
        <dbReference type="EMBL" id="ROR35684.1"/>
    </source>
</evidence>
<dbReference type="PANTHER" id="PTHR43625:SF40">
    <property type="entry name" value="ALDO-KETO REDUCTASE YAKC [NADP(+)]"/>
    <property type="match status" value="1"/>
</dbReference>
<dbReference type="InterPro" id="IPR023210">
    <property type="entry name" value="NADP_OxRdtase_dom"/>
</dbReference>
<evidence type="ECO:0000313" key="7">
    <source>
        <dbReference type="Proteomes" id="UP000267408"/>
    </source>
</evidence>
<dbReference type="PRINTS" id="PR00069">
    <property type="entry name" value="ALDKETRDTASE"/>
</dbReference>
<dbReference type="AlphaFoldDB" id="A0A3N4R3L6"/>
<dbReference type="Gene3D" id="3.20.20.100">
    <property type="entry name" value="NADP-dependent oxidoreductase domain"/>
    <property type="match status" value="1"/>
</dbReference>
<dbReference type="GO" id="GO:0016491">
    <property type="term" value="F:oxidoreductase activity"/>
    <property type="evidence" value="ECO:0007669"/>
    <property type="project" value="UniProtKB-KW"/>
</dbReference>
<comment type="caution">
    <text evidence="5">The sequence shown here is derived from an EMBL/GenBank/DDBJ whole genome shotgun (WGS) entry which is preliminary data.</text>
</comment>
<evidence type="ECO:0000313" key="5">
    <source>
        <dbReference type="EMBL" id="RPE27772.1"/>
    </source>
</evidence>
<organism evidence="5 6">
    <name type="scientific">Kitasatospora cineracea</name>
    <dbReference type="NCBI Taxonomy" id="88074"/>
    <lineage>
        <taxon>Bacteria</taxon>
        <taxon>Bacillati</taxon>
        <taxon>Actinomycetota</taxon>
        <taxon>Actinomycetes</taxon>
        <taxon>Kitasatosporales</taxon>
        <taxon>Streptomycetaceae</taxon>
        <taxon>Kitasatospora</taxon>
    </lineage>
</organism>
<dbReference type="InterPro" id="IPR020471">
    <property type="entry name" value="AKR"/>
</dbReference>
<dbReference type="Proteomes" id="UP000266906">
    <property type="component" value="Unassembled WGS sequence"/>
</dbReference>
<sequence>MTGEDEPNAVSGPIPSTVPDGRAPRRLGPFEVPAVGLGCMNLSHAYGTPPSAGDAAKLLLSALDAGVTLFDTAALYGFGANEELVGRVLGPHREQIVLASKCGMTGVDGRRVIDGRPETIRRTAEQSLARLGTDVIDLYYLHRLDPAVPVEESVGALAELVAAGKVRAIGLSEVSAATLRRAHAVHPVAALQNEYSLWTRNPERGTLAATRELGIALVAFSPVGRGVLTDAPPRMADLPPADIRHAMPRFTAAHYPANLALRAELAALAAPAGLTVAQLALAWVLSRGGHVLAIPGTRSVEHLREDVAVLDLDVPAELLAAAGRVLSDETVHGSRYAPAHLPEIDTERCGAAG</sequence>
<evidence type="ECO:0000313" key="6">
    <source>
        <dbReference type="Proteomes" id="UP000266906"/>
    </source>
</evidence>
<keyword evidence="6" id="KW-1185">Reference proteome</keyword>
<evidence type="ECO:0000259" key="3">
    <source>
        <dbReference type="Pfam" id="PF00248"/>
    </source>
</evidence>
<dbReference type="PANTHER" id="PTHR43625">
    <property type="entry name" value="AFLATOXIN B1 ALDEHYDE REDUCTASE"/>
    <property type="match status" value="1"/>
</dbReference>
<keyword evidence="1" id="KW-0560">Oxidoreductase</keyword>
<accession>A0A3N4R3L6</accession>
<gene>
    <name evidence="5" type="ORF">EDD38_7061</name>
    <name evidence="4" type="ORF">EDD39_7345</name>
</gene>
<dbReference type="Pfam" id="PF00248">
    <property type="entry name" value="Aldo_ket_red"/>
    <property type="match status" value="1"/>
</dbReference>
<dbReference type="GO" id="GO:0005737">
    <property type="term" value="C:cytoplasm"/>
    <property type="evidence" value="ECO:0007669"/>
    <property type="project" value="TreeGrafter"/>
</dbReference>
<dbReference type="InterPro" id="IPR036812">
    <property type="entry name" value="NAD(P)_OxRdtase_dom_sf"/>
</dbReference>
<proteinExistence type="predicted"/>
<dbReference type="Proteomes" id="UP000267408">
    <property type="component" value="Unassembled WGS sequence"/>
</dbReference>
<dbReference type="EMBL" id="RJVJ01000003">
    <property type="protein sequence ID" value="ROR35684.1"/>
    <property type="molecule type" value="Genomic_DNA"/>
</dbReference>
<dbReference type="EMBL" id="RKQG01000003">
    <property type="protein sequence ID" value="RPE27772.1"/>
    <property type="molecule type" value="Genomic_DNA"/>
</dbReference>
<protein>
    <recommendedName>
        <fullName evidence="3">NADP-dependent oxidoreductase domain-containing protein</fullName>
    </recommendedName>
</protein>
<evidence type="ECO:0000256" key="1">
    <source>
        <dbReference type="ARBA" id="ARBA00023002"/>
    </source>
</evidence>
<name>A0A3N4R3L6_9ACTN</name>
<evidence type="ECO:0000256" key="2">
    <source>
        <dbReference type="SAM" id="MobiDB-lite"/>
    </source>
</evidence>